<dbReference type="RefSeq" id="XP_012938819.1">
    <property type="nucleotide sequence ID" value="XM_013083365.2"/>
</dbReference>
<evidence type="ECO:0000313" key="2">
    <source>
        <dbReference type="Proteomes" id="UP000694888"/>
    </source>
</evidence>
<keyword evidence="2" id="KW-1185">Reference proteome</keyword>
<feature type="non-terminal residue" evidence="3">
    <location>
        <position position="204"/>
    </location>
</feature>
<gene>
    <name evidence="3" type="primary">LOC101852480</name>
</gene>
<proteinExistence type="predicted"/>
<organism evidence="2 3">
    <name type="scientific">Aplysia californica</name>
    <name type="common">California sea hare</name>
    <dbReference type="NCBI Taxonomy" id="6500"/>
    <lineage>
        <taxon>Eukaryota</taxon>
        <taxon>Metazoa</taxon>
        <taxon>Spiralia</taxon>
        <taxon>Lophotrochozoa</taxon>
        <taxon>Mollusca</taxon>
        <taxon>Gastropoda</taxon>
        <taxon>Heterobranchia</taxon>
        <taxon>Euthyneura</taxon>
        <taxon>Tectipleura</taxon>
        <taxon>Aplysiida</taxon>
        <taxon>Aplysioidea</taxon>
        <taxon>Aplysiidae</taxon>
        <taxon>Aplysia</taxon>
    </lineage>
</organism>
<sequence>MSVLEIYINWVNSVLGEVGGHVDGVEAVQDGKVLCELIDVLSPDAGLQNKVKATGDCTPLAYITAAQEHMKSHGIKIKCPPQDIVHNEIKSMLDILWMLILNYGIHQIGQNAYQRSVGIGKKNLLEWCQEELGAAFDHRNTLTFNLCNGDWFVKLLEKVAGCSMTKSEDKSEYIDALLVEIQDRYMIKKDIIKANDIVRLEERS</sequence>
<evidence type="ECO:0000313" key="3">
    <source>
        <dbReference type="RefSeq" id="XP_012938819.1"/>
    </source>
</evidence>
<dbReference type="SUPFAM" id="SSF47576">
    <property type="entry name" value="Calponin-homology domain, CH-domain"/>
    <property type="match status" value="1"/>
</dbReference>
<dbReference type="GeneID" id="101852480"/>
<reference evidence="3" key="1">
    <citation type="submission" date="2025-08" db="UniProtKB">
        <authorList>
            <consortium name="RefSeq"/>
        </authorList>
    </citation>
    <scope>IDENTIFICATION</scope>
</reference>
<dbReference type="Pfam" id="PF00307">
    <property type="entry name" value="CH"/>
    <property type="match status" value="2"/>
</dbReference>
<dbReference type="PROSITE" id="PS50021">
    <property type="entry name" value="CH"/>
    <property type="match status" value="1"/>
</dbReference>
<dbReference type="CDD" id="cd00014">
    <property type="entry name" value="CH_SF"/>
    <property type="match status" value="1"/>
</dbReference>
<protein>
    <submittedName>
        <fullName evidence="3">Uncharacterized protein LOC101852480</fullName>
    </submittedName>
</protein>
<dbReference type="InterPro" id="IPR001715">
    <property type="entry name" value="CH_dom"/>
</dbReference>
<name>A0ABM1A1B3_APLCA</name>
<dbReference type="Proteomes" id="UP000694888">
    <property type="component" value="Unplaced"/>
</dbReference>
<accession>A0ABM1A1B3</accession>
<feature type="domain" description="Calponin-homology (CH)" evidence="1">
    <location>
        <begin position="1"/>
        <end position="104"/>
    </location>
</feature>
<evidence type="ECO:0000259" key="1">
    <source>
        <dbReference type="PROSITE" id="PS50021"/>
    </source>
</evidence>
<dbReference type="InterPro" id="IPR036872">
    <property type="entry name" value="CH_dom_sf"/>
</dbReference>
<dbReference type="Gene3D" id="1.10.418.10">
    <property type="entry name" value="Calponin-like domain"/>
    <property type="match status" value="1"/>
</dbReference>